<dbReference type="Proteomes" id="UP000019478">
    <property type="component" value="Unassembled WGS sequence"/>
</dbReference>
<dbReference type="EMBL" id="AMGY01000009">
    <property type="protein sequence ID" value="EXJ77949.1"/>
    <property type="molecule type" value="Genomic_DNA"/>
</dbReference>
<feature type="region of interest" description="Disordered" evidence="1">
    <location>
        <begin position="807"/>
        <end position="889"/>
    </location>
</feature>
<proteinExistence type="predicted"/>
<feature type="compositionally biased region" description="Polar residues" evidence="1">
    <location>
        <begin position="114"/>
        <end position="137"/>
    </location>
</feature>
<feature type="region of interest" description="Disordered" evidence="1">
    <location>
        <begin position="109"/>
        <end position="143"/>
    </location>
</feature>
<keyword evidence="4" id="KW-1185">Reference proteome</keyword>
<name>W9Y6A4_9EURO</name>
<gene>
    <name evidence="3" type="ORF">A1O3_09108</name>
</gene>
<feature type="region of interest" description="Disordered" evidence="1">
    <location>
        <begin position="429"/>
        <end position="452"/>
    </location>
</feature>
<dbReference type="HOGENOM" id="CLU_313081_0_0_1"/>
<feature type="compositionally biased region" description="Basic and acidic residues" evidence="1">
    <location>
        <begin position="833"/>
        <end position="850"/>
    </location>
</feature>
<evidence type="ECO:0000256" key="2">
    <source>
        <dbReference type="SAM" id="Phobius"/>
    </source>
</evidence>
<feature type="compositionally biased region" description="Polar residues" evidence="1">
    <location>
        <begin position="823"/>
        <end position="832"/>
    </location>
</feature>
<feature type="compositionally biased region" description="Acidic residues" evidence="1">
    <location>
        <begin position="352"/>
        <end position="361"/>
    </location>
</feature>
<feature type="region of interest" description="Disordered" evidence="1">
    <location>
        <begin position="680"/>
        <end position="704"/>
    </location>
</feature>
<keyword evidence="2" id="KW-0812">Transmembrane</keyword>
<feature type="compositionally biased region" description="Basic and acidic residues" evidence="1">
    <location>
        <begin position="807"/>
        <end position="821"/>
    </location>
</feature>
<reference evidence="3 4" key="1">
    <citation type="submission" date="2013-03" db="EMBL/GenBank/DDBJ databases">
        <title>The Genome Sequence of Capronia epimyces CBS 606.96.</title>
        <authorList>
            <consortium name="The Broad Institute Genomics Platform"/>
            <person name="Cuomo C."/>
            <person name="de Hoog S."/>
            <person name="Gorbushina A."/>
            <person name="Walker B."/>
            <person name="Young S.K."/>
            <person name="Zeng Q."/>
            <person name="Gargeya S."/>
            <person name="Fitzgerald M."/>
            <person name="Haas B."/>
            <person name="Abouelleil A."/>
            <person name="Allen A.W."/>
            <person name="Alvarado L."/>
            <person name="Arachchi H.M."/>
            <person name="Berlin A.M."/>
            <person name="Chapman S.B."/>
            <person name="Gainer-Dewar J."/>
            <person name="Goldberg J."/>
            <person name="Griggs A."/>
            <person name="Gujja S."/>
            <person name="Hansen M."/>
            <person name="Howarth C."/>
            <person name="Imamovic A."/>
            <person name="Ireland A."/>
            <person name="Larimer J."/>
            <person name="McCowan C."/>
            <person name="Murphy C."/>
            <person name="Pearson M."/>
            <person name="Poon T.W."/>
            <person name="Priest M."/>
            <person name="Roberts A."/>
            <person name="Saif S."/>
            <person name="Shea T."/>
            <person name="Sisk P."/>
            <person name="Sykes S."/>
            <person name="Wortman J."/>
            <person name="Nusbaum C."/>
            <person name="Birren B."/>
        </authorList>
    </citation>
    <scope>NUCLEOTIDE SEQUENCE [LARGE SCALE GENOMIC DNA]</scope>
    <source>
        <strain evidence="3 4">CBS 606.96</strain>
    </source>
</reference>
<protein>
    <submittedName>
        <fullName evidence="3">Uncharacterized protein</fullName>
    </submittedName>
</protein>
<dbReference type="AlphaFoldDB" id="W9Y6A4"/>
<feature type="region of interest" description="Disordered" evidence="1">
    <location>
        <begin position="162"/>
        <end position="184"/>
    </location>
</feature>
<feature type="region of interest" description="Disordered" evidence="1">
    <location>
        <begin position="607"/>
        <end position="644"/>
    </location>
</feature>
<accession>W9Y6A4</accession>
<feature type="region of interest" description="Disordered" evidence="1">
    <location>
        <begin position="341"/>
        <end position="385"/>
    </location>
</feature>
<feature type="compositionally biased region" description="Basic and acidic residues" evidence="1">
    <location>
        <begin position="533"/>
        <end position="558"/>
    </location>
</feature>
<feature type="region of interest" description="Disordered" evidence="1">
    <location>
        <begin position="533"/>
        <end position="562"/>
    </location>
</feature>
<keyword evidence="2" id="KW-1133">Transmembrane helix</keyword>
<feature type="compositionally biased region" description="Polar residues" evidence="1">
    <location>
        <begin position="174"/>
        <end position="184"/>
    </location>
</feature>
<feature type="transmembrane region" description="Helical" evidence="2">
    <location>
        <begin position="895"/>
        <end position="928"/>
    </location>
</feature>
<comment type="caution">
    <text evidence="3">The sequence shown here is derived from an EMBL/GenBank/DDBJ whole genome shotgun (WGS) entry which is preliminary data.</text>
</comment>
<sequence>MDRLALFPVVDSTRYCTESLVRSLPDGLTGLPVLPPMIVTGERRYINNMRMVLRYLKQVGKACKRQQAHEAYEKVFYWRVCVKFAHDIDENLAQLFLQQDDQAYKLRHEDPETDTPTSPRSPNSSCEVSTTHASSVTSDEDGNVNTIMAECNEDCVIDVDLDNTETTPDGPMSLDTQSARSPNTKDQVAIQHWTTLDAHESNGGLAGHESLAGCCPEYAVEDKDDSDHPTITQPCHTIGVCQFEGDAADEGLEFEFDFDYPLEQIEAQDAHVKDMRVKDILDEETTPEDPTRQPVGDHDLVGKCLESETGSAVEDVEQAPAILIRSSAPKEYDDLLHVFLFPRDDGPPHDDNDLENTSADDESTRQHEDESTQQHEDESIQQNEAQPDISVAARELEVEVENEPKIVGAEAHGDLLHVFLFPRDDGPSLKAAETDKQHEFDEEFEPAKHNESDEVTILQYQRQPGSNDPRNSSEVPRTDSVAAADVHAANTKEYDDLAHVYLFSRHDGPMVTAHEATHADQHQDFYGVKKDDCDCDQHDSGYSQEDRHDHSQLDEHGSDNSQVDRLGDCLALHLDDHYESTSADCGTHNVDDQGGLLHVFLFPREDGRTFEPGHEQPHGPGHGETPLQASKGGTFEQGSGNETLATQANGLDGFQQPVEEEQASRDGEELIDGHVSETANRAEDHHASAEMAVESTVPSTSKGDFELDGTVEVNPTAILTPGREVLNQDAPCDFDAAAGEPDTADEDSTLVADTTAALTPESLKLLQFETVWDSMSEQKSASSTTTVSHSHSTSDNDVAEIRLQAELRTDNPKIDQSKEAENDMQSGSLNSKETAEMEARESNKTEEIRPTDTNTGTGVVDPKTPDQTSRVNDTYPTSEQCSPDDSYPPPPEWSLSAILLGVTAGAIVVAVRAPVISAFLLCGGIAYAKYQLSWTR</sequence>
<feature type="compositionally biased region" description="Basic and acidic residues" evidence="1">
    <location>
        <begin position="362"/>
        <end position="378"/>
    </location>
</feature>
<evidence type="ECO:0000313" key="3">
    <source>
        <dbReference type="EMBL" id="EXJ77949.1"/>
    </source>
</evidence>
<keyword evidence="2" id="KW-0472">Membrane</keyword>
<dbReference type="OrthoDB" id="4161243at2759"/>
<feature type="compositionally biased region" description="Polar residues" evidence="1">
    <location>
        <begin position="865"/>
        <end position="883"/>
    </location>
</feature>
<evidence type="ECO:0000256" key="1">
    <source>
        <dbReference type="SAM" id="MobiDB-lite"/>
    </source>
</evidence>
<dbReference type="GeneID" id="19173194"/>
<evidence type="ECO:0000313" key="4">
    <source>
        <dbReference type="Proteomes" id="UP000019478"/>
    </source>
</evidence>
<organism evidence="3 4">
    <name type="scientific">Capronia epimyces CBS 606.96</name>
    <dbReference type="NCBI Taxonomy" id="1182542"/>
    <lineage>
        <taxon>Eukaryota</taxon>
        <taxon>Fungi</taxon>
        <taxon>Dikarya</taxon>
        <taxon>Ascomycota</taxon>
        <taxon>Pezizomycotina</taxon>
        <taxon>Eurotiomycetes</taxon>
        <taxon>Chaetothyriomycetidae</taxon>
        <taxon>Chaetothyriales</taxon>
        <taxon>Herpotrichiellaceae</taxon>
        <taxon>Capronia</taxon>
    </lineage>
</organism>
<feature type="compositionally biased region" description="Basic and acidic residues" evidence="1">
    <location>
        <begin position="607"/>
        <end position="617"/>
    </location>
</feature>
<dbReference type="RefSeq" id="XP_007737394.1">
    <property type="nucleotide sequence ID" value="XM_007739204.1"/>
</dbReference>
<feature type="compositionally biased region" description="Basic and acidic residues" evidence="1">
    <location>
        <begin position="341"/>
        <end position="351"/>
    </location>
</feature>